<evidence type="ECO:0000259" key="6">
    <source>
        <dbReference type="PROSITE" id="PS50172"/>
    </source>
</evidence>
<dbReference type="PROSITE" id="PS50082">
    <property type="entry name" value="WD_REPEATS_2"/>
    <property type="match status" value="2"/>
</dbReference>
<organism evidence="7 8">
    <name type="scientific">Chlorella vulgaris</name>
    <name type="common">Green alga</name>
    <dbReference type="NCBI Taxonomy" id="3077"/>
    <lineage>
        <taxon>Eukaryota</taxon>
        <taxon>Viridiplantae</taxon>
        <taxon>Chlorophyta</taxon>
        <taxon>core chlorophytes</taxon>
        <taxon>Trebouxiophyceae</taxon>
        <taxon>Chlorellales</taxon>
        <taxon>Chlorellaceae</taxon>
        <taxon>Chlorella clade</taxon>
        <taxon>Chlorella</taxon>
    </lineage>
</organism>
<dbReference type="InterPro" id="IPR015943">
    <property type="entry name" value="WD40/YVTN_repeat-like_dom_sf"/>
</dbReference>
<name>A0A9D4TT30_CHLVU</name>
<dbReference type="InterPro" id="IPR001680">
    <property type="entry name" value="WD40_rpt"/>
</dbReference>
<keyword evidence="2" id="KW-0677">Repeat</keyword>
<reference evidence="7" key="1">
    <citation type="journal article" date="2019" name="Plant J.">
        <title>Chlorella vulgaris genome assembly and annotation reveals the molecular basis for metabolic acclimation to high light conditions.</title>
        <authorList>
            <person name="Cecchin M."/>
            <person name="Marcolungo L."/>
            <person name="Rossato M."/>
            <person name="Girolomoni L."/>
            <person name="Cosentino E."/>
            <person name="Cuine S."/>
            <person name="Li-Beisson Y."/>
            <person name="Delledonne M."/>
            <person name="Ballottari M."/>
        </authorList>
    </citation>
    <scope>NUCLEOTIDE SEQUENCE</scope>
    <source>
        <strain evidence="7">211/11P</strain>
    </source>
</reference>
<dbReference type="Proteomes" id="UP001055712">
    <property type="component" value="Unassembled WGS sequence"/>
</dbReference>
<dbReference type="PROSITE" id="PS50172">
    <property type="entry name" value="BRCT"/>
    <property type="match status" value="2"/>
</dbReference>
<feature type="domain" description="BRCT" evidence="6">
    <location>
        <begin position="7"/>
        <end position="110"/>
    </location>
</feature>
<evidence type="ECO:0000313" key="7">
    <source>
        <dbReference type="EMBL" id="KAI3433721.1"/>
    </source>
</evidence>
<dbReference type="Pfam" id="PF00533">
    <property type="entry name" value="BRCT"/>
    <property type="match status" value="1"/>
</dbReference>
<dbReference type="PROSITE" id="PS00678">
    <property type="entry name" value="WD_REPEATS_1"/>
    <property type="match status" value="1"/>
</dbReference>
<feature type="region of interest" description="Disordered" evidence="4">
    <location>
        <begin position="495"/>
        <end position="630"/>
    </location>
</feature>
<dbReference type="InterPro" id="IPR019775">
    <property type="entry name" value="WD40_repeat_CS"/>
</dbReference>
<feature type="compositionally biased region" description="Acidic residues" evidence="4">
    <location>
        <begin position="355"/>
        <end position="367"/>
    </location>
</feature>
<proteinExistence type="predicted"/>
<feature type="compositionally biased region" description="Low complexity" evidence="4">
    <location>
        <begin position="614"/>
        <end position="630"/>
    </location>
</feature>
<feature type="compositionally biased region" description="Low complexity" evidence="4">
    <location>
        <begin position="507"/>
        <end position="526"/>
    </location>
</feature>
<evidence type="ECO:0000256" key="3">
    <source>
        <dbReference type="PROSITE-ProRule" id="PRU00221"/>
    </source>
</evidence>
<feature type="region of interest" description="Disordered" evidence="4">
    <location>
        <begin position="180"/>
        <end position="250"/>
    </location>
</feature>
<sequence length="1279" mass="133345">MSEARGGSSSLLLDVVACIMGVTNAKSAIQARISQYGGRVVARLGKEVSHVIWERRHSKRPSDKAADEAELLQLFLKLEKMEYPPAVVSPLWVEESIKAGRRLVERKYLVKKPTESLLGRTPGTGGAAAAKKRKRPAAAAIPKPAEAYELDDLHFSSTQQMQGGGPVELTAAACAGGQGIGASSRGGGRRQPVGGGGPGARAAKLQRGGRGARQAADRGMEAVVEVVSDDEEEAETDQGKEQEQQQQLQGLKVGSATQAVASILTIDLPVDCEGPSGGTPGGVGGTCGAEGDDELDELDTPLALRYAKSSTERAAGWGSGGSSGGRRHGGPPAAAAGGGADRRSRLALASGPGGEEQEEGVIADEAGEAMQVDDINRAQQQTEQPAACPNEQPSDPAAAEPRQAAPAPAPAAGQATARPAAATATVACAGAVSSKQVAARFSVRQLVQHPERPVLLHKGTPLAGSLPPPSPTVEPPAHPIPVPVVERVASPWVAAEQLPTQTPASQPHASASKAPEAAALPSASQPKAAGRRRLLGVSNVRRSSGGSQGAATTPAGGVRPLPGDGGEGKLPTPWSSLRPWDGRAGQQQLQQQQSVQQQHEPGSGGASDTENLPQQQQQAGTGPAGGKQQAALLGVQPTTRRALSAAADAAAVADAGAPPASAGGEAPGPSHGCIALTSVDAAVVELARSATRRLRGLRMCPEGREEGLITHLVTGDDRRTLKLMLAVANGSWLVSPDWVTASLEAGRWLPESQFPAPVRFQAAAERARSLLEVPDALPLLHGHALHIHLPDRARKAMAANAAALRRVAGVLGAKIVAPQMCDVCVLVGGCARPAHIPRKACCVQEEWLLQAAERFEAVVALVVGSTAWIVLQLVWGFVRFITSLIGLLPKRQADAKTTIHDGLSTPPRSRKAEPQTPGISTKKLLLSERKSKPGQHADKHATSKLFITGLRGHTAEVTGLAWSPNGTSLATACDDHTVRVFDLRDPTAKTIPFRRKELRVGVQDVAFGEDANHVAVQTKGMVNAAGLLMLDFGPKEPAEDWAAENIHKKLPGLCLAASSTSKGGHGVLASCSTKTDLRVYASTGRLLGSVDTGGLNNYMATISRDGRWVAAGTFTSDVKVYEVAFDRLGAFTGIKLAMALKGHKSKVFCLDFSPDLTKAVTASGDGLLKVWNINVRYHMDEDPKVLLTAGLSLLPGKCYSRLAWGPEGLIAGACGTTLHFIDSRSGEVVDRVEEAHDAAMTSLEWSSSKLRGQHGPTHVLATAGLDARVRLWAAPQKLV</sequence>
<feature type="compositionally biased region" description="Low complexity" evidence="4">
    <location>
        <begin position="396"/>
        <end position="429"/>
    </location>
</feature>
<dbReference type="SMART" id="SM00292">
    <property type="entry name" value="BRCT"/>
    <property type="match status" value="2"/>
</dbReference>
<dbReference type="InterPro" id="IPR036322">
    <property type="entry name" value="WD40_repeat_dom_sf"/>
</dbReference>
<dbReference type="PANTHER" id="PTHR45282">
    <property type="entry name" value="OS03G0858400 PROTEIN"/>
    <property type="match status" value="1"/>
</dbReference>
<feature type="compositionally biased region" description="Low complexity" evidence="4">
    <location>
        <begin position="536"/>
        <end position="545"/>
    </location>
</feature>
<feature type="signal peptide" evidence="5">
    <location>
        <begin position="1"/>
        <end position="25"/>
    </location>
</feature>
<evidence type="ECO:0000256" key="2">
    <source>
        <dbReference type="ARBA" id="ARBA00022737"/>
    </source>
</evidence>
<feature type="repeat" description="WD" evidence="3">
    <location>
        <begin position="1140"/>
        <end position="1174"/>
    </location>
</feature>
<dbReference type="Pfam" id="PF00400">
    <property type="entry name" value="WD40"/>
    <property type="match status" value="2"/>
</dbReference>
<feature type="region of interest" description="Disordered" evidence="4">
    <location>
        <begin position="119"/>
        <end position="138"/>
    </location>
</feature>
<dbReference type="EMBL" id="SIDB01000004">
    <property type="protein sequence ID" value="KAI3433721.1"/>
    <property type="molecule type" value="Genomic_DNA"/>
</dbReference>
<dbReference type="AlphaFoldDB" id="A0A9D4TT30"/>
<feature type="repeat" description="WD" evidence="3">
    <location>
        <begin position="950"/>
        <end position="991"/>
    </location>
</feature>
<comment type="caution">
    <text evidence="7">The sequence shown here is derived from an EMBL/GenBank/DDBJ whole genome shotgun (WGS) entry which is preliminary data.</text>
</comment>
<keyword evidence="5" id="KW-0732">Signal</keyword>
<dbReference type="SMART" id="SM00320">
    <property type="entry name" value="WD40"/>
    <property type="match status" value="4"/>
</dbReference>
<dbReference type="SUPFAM" id="SSF52113">
    <property type="entry name" value="BRCT domain"/>
    <property type="match status" value="2"/>
</dbReference>
<evidence type="ECO:0000313" key="8">
    <source>
        <dbReference type="Proteomes" id="UP001055712"/>
    </source>
</evidence>
<feature type="compositionally biased region" description="Acidic residues" evidence="4">
    <location>
        <begin position="227"/>
        <end position="236"/>
    </location>
</feature>
<feature type="domain" description="BRCT" evidence="6">
    <location>
        <begin position="710"/>
        <end position="756"/>
    </location>
</feature>
<evidence type="ECO:0000256" key="5">
    <source>
        <dbReference type="SAM" id="SignalP"/>
    </source>
</evidence>
<evidence type="ECO:0000256" key="1">
    <source>
        <dbReference type="ARBA" id="ARBA00022574"/>
    </source>
</evidence>
<keyword evidence="8" id="KW-1185">Reference proteome</keyword>
<dbReference type="Gene3D" id="2.130.10.10">
    <property type="entry name" value="YVTN repeat-like/Quinoprotein amine dehydrogenase"/>
    <property type="match status" value="3"/>
</dbReference>
<reference evidence="7" key="2">
    <citation type="submission" date="2020-11" db="EMBL/GenBank/DDBJ databases">
        <authorList>
            <person name="Cecchin M."/>
            <person name="Marcolungo L."/>
            <person name="Rossato M."/>
            <person name="Girolomoni L."/>
            <person name="Cosentino E."/>
            <person name="Cuine S."/>
            <person name="Li-Beisson Y."/>
            <person name="Delledonne M."/>
            <person name="Ballottari M."/>
        </authorList>
    </citation>
    <scope>NUCLEOTIDE SEQUENCE</scope>
    <source>
        <strain evidence="7">211/11P</strain>
        <tissue evidence="7">Whole cell</tissue>
    </source>
</reference>
<protein>
    <recommendedName>
        <fullName evidence="6">BRCT domain-containing protein</fullName>
    </recommendedName>
</protein>
<feature type="compositionally biased region" description="Pro residues" evidence="4">
    <location>
        <begin position="466"/>
        <end position="479"/>
    </location>
</feature>
<feature type="compositionally biased region" description="Gly residues" evidence="4">
    <location>
        <begin position="275"/>
        <end position="288"/>
    </location>
</feature>
<dbReference type="SUPFAM" id="SSF50978">
    <property type="entry name" value="WD40 repeat-like"/>
    <property type="match status" value="1"/>
</dbReference>
<dbReference type="InterPro" id="IPR036420">
    <property type="entry name" value="BRCT_dom_sf"/>
</dbReference>
<dbReference type="Gene3D" id="3.40.50.10190">
    <property type="entry name" value="BRCT domain"/>
    <property type="match status" value="2"/>
</dbReference>
<dbReference type="CDD" id="cd17736">
    <property type="entry name" value="BRCT_microcephalin_rpt2"/>
    <property type="match status" value="1"/>
</dbReference>
<accession>A0A9D4TT30</accession>
<dbReference type="OrthoDB" id="346371at2759"/>
<gene>
    <name evidence="7" type="ORF">D9Q98_003529</name>
</gene>
<feature type="chain" id="PRO_5038570833" description="BRCT domain-containing protein" evidence="5">
    <location>
        <begin position="26"/>
        <end position="1279"/>
    </location>
</feature>
<evidence type="ECO:0000256" key="4">
    <source>
        <dbReference type="SAM" id="MobiDB-lite"/>
    </source>
</evidence>
<feature type="compositionally biased region" description="Acidic residues" evidence="4">
    <location>
        <begin position="290"/>
        <end position="299"/>
    </location>
</feature>
<feature type="region of interest" description="Disordered" evidence="4">
    <location>
        <begin position="452"/>
        <end position="479"/>
    </location>
</feature>
<keyword evidence="1 3" id="KW-0853">WD repeat</keyword>
<feature type="region of interest" description="Disordered" evidence="4">
    <location>
        <begin position="273"/>
        <end position="429"/>
    </location>
</feature>
<dbReference type="PROSITE" id="PS50294">
    <property type="entry name" value="WD_REPEATS_REGION"/>
    <property type="match status" value="2"/>
</dbReference>
<dbReference type="PANTHER" id="PTHR45282:SF2">
    <property type="entry name" value="OS03G0858400 PROTEIN"/>
    <property type="match status" value="1"/>
</dbReference>
<feature type="compositionally biased region" description="Low complexity" evidence="4">
    <location>
        <begin position="586"/>
        <end position="598"/>
    </location>
</feature>
<feature type="region of interest" description="Disordered" evidence="4">
    <location>
        <begin position="899"/>
        <end position="919"/>
    </location>
</feature>
<dbReference type="InterPro" id="IPR001357">
    <property type="entry name" value="BRCT_dom"/>
</dbReference>